<dbReference type="Proteomes" id="UP000013909">
    <property type="component" value="Unassembled WGS sequence"/>
</dbReference>
<keyword evidence="3" id="KW-0731">Sigma factor</keyword>
<dbReference type="Gene3D" id="1.10.10.10">
    <property type="entry name" value="Winged helix-like DNA-binding domain superfamily/Winged helix DNA-binding domain"/>
    <property type="match status" value="1"/>
</dbReference>
<dbReference type="InterPro" id="IPR014284">
    <property type="entry name" value="RNA_pol_sigma-70_dom"/>
</dbReference>
<dbReference type="STRING" id="1232681.ADIS_4065"/>
<dbReference type="GO" id="GO:0006352">
    <property type="term" value="P:DNA-templated transcription initiation"/>
    <property type="evidence" value="ECO:0007669"/>
    <property type="project" value="InterPro"/>
</dbReference>
<dbReference type="InterPro" id="IPR013325">
    <property type="entry name" value="RNA_pol_sigma_r2"/>
</dbReference>
<evidence type="ECO:0000313" key="7">
    <source>
        <dbReference type="EMBL" id="EON75361.1"/>
    </source>
</evidence>
<comment type="similarity">
    <text evidence="1">Belongs to the sigma-70 factor family. ECF subfamily.</text>
</comment>
<keyword evidence="2" id="KW-0805">Transcription regulation</keyword>
<dbReference type="Pfam" id="PF04542">
    <property type="entry name" value="Sigma70_r2"/>
    <property type="match status" value="1"/>
</dbReference>
<evidence type="ECO:0000256" key="3">
    <source>
        <dbReference type="ARBA" id="ARBA00023082"/>
    </source>
</evidence>
<dbReference type="GO" id="GO:0003677">
    <property type="term" value="F:DNA binding"/>
    <property type="evidence" value="ECO:0007669"/>
    <property type="project" value="InterPro"/>
</dbReference>
<dbReference type="RefSeq" id="WP_010856192.1">
    <property type="nucleotide sequence ID" value="NZ_AQHR01000107.1"/>
</dbReference>
<dbReference type="InterPro" id="IPR013324">
    <property type="entry name" value="RNA_pol_sigma_r3/r4-like"/>
</dbReference>
<evidence type="ECO:0000313" key="8">
    <source>
        <dbReference type="Proteomes" id="UP000013909"/>
    </source>
</evidence>
<dbReference type="AlphaFoldDB" id="R7ZMN4"/>
<dbReference type="InterPro" id="IPR036388">
    <property type="entry name" value="WH-like_DNA-bd_sf"/>
</dbReference>
<dbReference type="PATRIC" id="fig|1288963.3.peg.4059"/>
<comment type="caution">
    <text evidence="7">The sequence shown here is derived from an EMBL/GenBank/DDBJ whole genome shotgun (WGS) entry which is preliminary data.</text>
</comment>
<evidence type="ECO:0000259" key="6">
    <source>
        <dbReference type="Pfam" id="PF08281"/>
    </source>
</evidence>
<dbReference type="PANTHER" id="PTHR43133">
    <property type="entry name" value="RNA POLYMERASE ECF-TYPE SIGMA FACTO"/>
    <property type="match status" value="1"/>
</dbReference>
<dbReference type="CDD" id="cd06171">
    <property type="entry name" value="Sigma70_r4"/>
    <property type="match status" value="1"/>
</dbReference>
<dbReference type="EMBL" id="AQHR01000107">
    <property type="protein sequence ID" value="EON75361.1"/>
    <property type="molecule type" value="Genomic_DNA"/>
</dbReference>
<dbReference type="PANTHER" id="PTHR43133:SF46">
    <property type="entry name" value="RNA POLYMERASE SIGMA-70 FACTOR ECF SUBFAMILY"/>
    <property type="match status" value="1"/>
</dbReference>
<dbReference type="InterPro" id="IPR039425">
    <property type="entry name" value="RNA_pol_sigma-70-like"/>
</dbReference>
<gene>
    <name evidence="7" type="ORF">ADIS_4065</name>
</gene>
<keyword evidence="4" id="KW-0804">Transcription</keyword>
<dbReference type="Gene3D" id="1.10.1740.10">
    <property type="match status" value="1"/>
</dbReference>
<evidence type="ECO:0000259" key="5">
    <source>
        <dbReference type="Pfam" id="PF04542"/>
    </source>
</evidence>
<evidence type="ECO:0000256" key="4">
    <source>
        <dbReference type="ARBA" id="ARBA00023163"/>
    </source>
</evidence>
<protein>
    <submittedName>
        <fullName evidence="7">RNA polymerase ECF-type sigma factor</fullName>
    </submittedName>
</protein>
<dbReference type="InterPro" id="IPR013249">
    <property type="entry name" value="RNA_pol_sigma70_r4_t2"/>
</dbReference>
<organism evidence="7 8">
    <name type="scientific">Lunatimonas lonarensis</name>
    <dbReference type="NCBI Taxonomy" id="1232681"/>
    <lineage>
        <taxon>Bacteria</taxon>
        <taxon>Pseudomonadati</taxon>
        <taxon>Bacteroidota</taxon>
        <taxon>Cytophagia</taxon>
        <taxon>Cytophagales</taxon>
        <taxon>Cyclobacteriaceae</taxon>
    </lineage>
</organism>
<name>R7ZMN4_9BACT</name>
<dbReference type="NCBIfam" id="TIGR02937">
    <property type="entry name" value="sigma70-ECF"/>
    <property type="match status" value="1"/>
</dbReference>
<feature type="domain" description="RNA polymerase sigma factor 70 region 4 type 2" evidence="6">
    <location>
        <begin position="121"/>
        <end position="172"/>
    </location>
</feature>
<dbReference type="SUPFAM" id="SSF88659">
    <property type="entry name" value="Sigma3 and sigma4 domains of RNA polymerase sigma factors"/>
    <property type="match status" value="1"/>
</dbReference>
<accession>R7ZMN4</accession>
<dbReference type="GO" id="GO:0016987">
    <property type="term" value="F:sigma factor activity"/>
    <property type="evidence" value="ECO:0007669"/>
    <property type="project" value="UniProtKB-KW"/>
</dbReference>
<feature type="domain" description="RNA polymerase sigma-70 region 2" evidence="5">
    <location>
        <begin position="27"/>
        <end position="93"/>
    </location>
</feature>
<evidence type="ECO:0000256" key="1">
    <source>
        <dbReference type="ARBA" id="ARBA00010641"/>
    </source>
</evidence>
<reference evidence="7 8" key="1">
    <citation type="submission" date="2013-02" db="EMBL/GenBank/DDBJ databases">
        <title>A novel strain isolated from Lonar lake, Maharashtra, India.</title>
        <authorList>
            <person name="Singh A."/>
        </authorList>
    </citation>
    <scope>NUCLEOTIDE SEQUENCE [LARGE SCALE GENOMIC DNA]</scope>
    <source>
        <strain evidence="7 8">AK24</strain>
    </source>
</reference>
<sequence length="188" mass="22053">MFVRKIYQEEELIKKCLAGERKAQRALYEIYAGKFLAVCRRYVKDPELAEDVMIEGFAKIFENLPRFQAKGSFEGWMRRIMVTQSLLYIRNNKDLQMEVQLDGIEGVFHAASEYDRLETDDILRLIDELPTGYRTVFNLYAIEGYSHKEIHELLGISENTSKSQLSRARALLRERIEAEDVKERNHGR</sequence>
<evidence type="ECO:0000256" key="2">
    <source>
        <dbReference type="ARBA" id="ARBA00023015"/>
    </source>
</evidence>
<proteinExistence type="inferred from homology"/>
<keyword evidence="8" id="KW-1185">Reference proteome</keyword>
<dbReference type="InterPro" id="IPR007627">
    <property type="entry name" value="RNA_pol_sigma70_r2"/>
</dbReference>
<dbReference type="OrthoDB" id="941544at2"/>
<dbReference type="Pfam" id="PF08281">
    <property type="entry name" value="Sigma70_r4_2"/>
    <property type="match status" value="1"/>
</dbReference>
<dbReference type="SUPFAM" id="SSF88946">
    <property type="entry name" value="Sigma2 domain of RNA polymerase sigma factors"/>
    <property type="match status" value="1"/>
</dbReference>